<feature type="compositionally biased region" description="Low complexity" evidence="1">
    <location>
        <begin position="291"/>
        <end position="303"/>
    </location>
</feature>
<feature type="compositionally biased region" description="Polar residues" evidence="1">
    <location>
        <begin position="313"/>
        <end position="334"/>
    </location>
</feature>
<feature type="region of interest" description="Disordered" evidence="1">
    <location>
        <begin position="284"/>
        <end position="303"/>
    </location>
</feature>
<evidence type="ECO:0000256" key="1">
    <source>
        <dbReference type="SAM" id="MobiDB-lite"/>
    </source>
</evidence>
<reference evidence="2 3" key="1">
    <citation type="submission" date="2023-09" db="EMBL/GenBank/DDBJ databases">
        <title>Pangenome analysis of Batrachochytrium dendrobatidis and related Chytrids.</title>
        <authorList>
            <person name="Yacoub M.N."/>
            <person name="Stajich J.E."/>
            <person name="James T.Y."/>
        </authorList>
    </citation>
    <scope>NUCLEOTIDE SEQUENCE [LARGE SCALE GENOMIC DNA]</scope>
    <source>
        <strain evidence="2 3">JEL0888</strain>
    </source>
</reference>
<accession>A0ABR4MZW1</accession>
<sequence length="387" mass="39666">MSSVSVPTITVTLDRTLAACPPMPRRRALDPRPTHVRSRFGPVLAAGWAAFCAAEASVSARDAEAASPAADDESLAAPLLIIDFVDEVVAKEQQAAEPVVHVTRIYADSDACSDAGDACDFDGQSVHFGEPASCNIFQCSDDCSCDGDSTDGSIEAGGWCGDNNGDDDESWRVLGNGGRSGGVAFIVDECLATSTVRSSIGLALDANASCASSAAIALRAAAAAAEAAAALAASDLAAAHGDSDRASFDSTCARCLAAASCRPLSRRISKLSIDTRPSRLSIKTRGLPTFSTSGSSSSIASGSSARTFAPISPSVTTPPALTPLTGRTSHLSSPMSAATAVSSYPTPAGAAAKTAAPRRWRLNSAEWISEIMSKIRRPARAPRTATR</sequence>
<evidence type="ECO:0000313" key="3">
    <source>
        <dbReference type="Proteomes" id="UP001527925"/>
    </source>
</evidence>
<protein>
    <submittedName>
        <fullName evidence="2">Uncharacterized protein</fullName>
    </submittedName>
</protein>
<dbReference type="EMBL" id="JADGIZ020000057">
    <property type="protein sequence ID" value="KAL2912800.1"/>
    <property type="molecule type" value="Genomic_DNA"/>
</dbReference>
<organism evidence="2 3">
    <name type="scientific">Polyrhizophydium stewartii</name>
    <dbReference type="NCBI Taxonomy" id="2732419"/>
    <lineage>
        <taxon>Eukaryota</taxon>
        <taxon>Fungi</taxon>
        <taxon>Fungi incertae sedis</taxon>
        <taxon>Chytridiomycota</taxon>
        <taxon>Chytridiomycota incertae sedis</taxon>
        <taxon>Chytridiomycetes</taxon>
        <taxon>Rhizophydiales</taxon>
        <taxon>Rhizophydiales incertae sedis</taxon>
        <taxon>Polyrhizophydium</taxon>
    </lineage>
</organism>
<proteinExistence type="predicted"/>
<comment type="caution">
    <text evidence="2">The sequence shown here is derived from an EMBL/GenBank/DDBJ whole genome shotgun (WGS) entry which is preliminary data.</text>
</comment>
<gene>
    <name evidence="2" type="ORF">HK105_207687</name>
</gene>
<keyword evidence="3" id="KW-1185">Reference proteome</keyword>
<name>A0ABR4MZW1_9FUNG</name>
<evidence type="ECO:0000313" key="2">
    <source>
        <dbReference type="EMBL" id="KAL2912800.1"/>
    </source>
</evidence>
<dbReference type="Proteomes" id="UP001527925">
    <property type="component" value="Unassembled WGS sequence"/>
</dbReference>
<feature type="region of interest" description="Disordered" evidence="1">
    <location>
        <begin position="308"/>
        <end position="334"/>
    </location>
</feature>